<dbReference type="EMBL" id="JBGBPY010000001">
    <property type="protein sequence ID" value="MEY2182860.1"/>
    <property type="molecule type" value="Genomic_DNA"/>
</dbReference>
<keyword evidence="4" id="KW-1185">Reference proteome</keyword>
<evidence type="ECO:0000256" key="1">
    <source>
        <dbReference type="ARBA" id="ARBA00007689"/>
    </source>
</evidence>
<dbReference type="InterPro" id="IPR005545">
    <property type="entry name" value="YCII"/>
</dbReference>
<comment type="caution">
    <text evidence="3">The sequence shown here is derived from an EMBL/GenBank/DDBJ whole genome shotgun (WGS) entry which is preliminary data.</text>
</comment>
<proteinExistence type="inferred from homology"/>
<accession>A0ABV4AR63</accession>
<dbReference type="InterPro" id="IPR011008">
    <property type="entry name" value="Dimeric_a/b-barrel"/>
</dbReference>
<dbReference type="Pfam" id="PF03795">
    <property type="entry name" value="YCII"/>
    <property type="match status" value="1"/>
</dbReference>
<gene>
    <name evidence="3" type="ORF">AB7878_10570</name>
</gene>
<organism evidence="3 4">
    <name type="scientific">Rhodanobacter humi</name>
    <dbReference type="NCBI Taxonomy" id="1888173"/>
    <lineage>
        <taxon>Bacteria</taxon>
        <taxon>Pseudomonadati</taxon>
        <taxon>Pseudomonadota</taxon>
        <taxon>Gammaproteobacteria</taxon>
        <taxon>Lysobacterales</taxon>
        <taxon>Rhodanobacteraceae</taxon>
        <taxon>Rhodanobacter</taxon>
    </lineage>
</organism>
<dbReference type="Proteomes" id="UP001562159">
    <property type="component" value="Unassembled WGS sequence"/>
</dbReference>
<reference evidence="3 4" key="1">
    <citation type="submission" date="2024-07" db="EMBL/GenBank/DDBJ databases">
        <title>Molecular mechanisms and environmental adaptations of flagellar loss and biofilm growth of Rhodanobacter under environmental stress.</title>
        <authorList>
            <person name="Chen M."/>
        </authorList>
    </citation>
    <scope>NUCLEOTIDE SEQUENCE [LARGE SCALE GENOMIC DNA]</scope>
    <source>
        <strain evidence="3 4">RS22</strain>
    </source>
</reference>
<name>A0ABV4AR63_9GAMM</name>
<comment type="similarity">
    <text evidence="1">Belongs to the YciI family.</text>
</comment>
<evidence type="ECO:0000313" key="3">
    <source>
        <dbReference type="EMBL" id="MEY2182860.1"/>
    </source>
</evidence>
<dbReference type="SUPFAM" id="SSF54909">
    <property type="entry name" value="Dimeric alpha+beta barrel"/>
    <property type="match status" value="1"/>
</dbReference>
<feature type="domain" description="YCII-related" evidence="2">
    <location>
        <begin position="21"/>
        <end position="92"/>
    </location>
</feature>
<evidence type="ECO:0000313" key="4">
    <source>
        <dbReference type="Proteomes" id="UP001562159"/>
    </source>
</evidence>
<evidence type="ECO:0000259" key="2">
    <source>
        <dbReference type="Pfam" id="PF03795"/>
    </source>
</evidence>
<sequence>MKHYCCRLLAPRSTFPGDMTPAEAAAMHEHVGYWRERMREGKVVVFGPVLDPAGPWGLAVLQLPDDGEPGALIDHDPVIRAGIGFRFEIHPMQAVLPEPSRD</sequence>
<protein>
    <submittedName>
        <fullName evidence="3">YciI family protein</fullName>
    </submittedName>
</protein>